<feature type="transmembrane region" description="Helical" evidence="9">
    <location>
        <begin position="143"/>
        <end position="161"/>
    </location>
</feature>
<keyword evidence="4 8" id="KW-0762">Sugar transport</keyword>
<evidence type="ECO:0000256" key="1">
    <source>
        <dbReference type="ARBA" id="ARBA00004651"/>
    </source>
</evidence>
<evidence type="ECO:0000256" key="6">
    <source>
        <dbReference type="ARBA" id="ARBA00022989"/>
    </source>
</evidence>
<feature type="transmembrane region" description="Helical" evidence="9">
    <location>
        <begin position="405"/>
        <end position="423"/>
    </location>
</feature>
<evidence type="ECO:0000256" key="9">
    <source>
        <dbReference type="SAM" id="Phobius"/>
    </source>
</evidence>
<comment type="caution">
    <text evidence="11">The sequence shown here is derived from an EMBL/GenBank/DDBJ whole genome shotgun (WGS) entry which is preliminary data.</text>
</comment>
<comment type="subcellular location">
    <subcellularLocation>
        <location evidence="1">Cell membrane</location>
        <topology evidence="1">Multi-pass membrane protein</topology>
    </subcellularLocation>
</comment>
<feature type="domain" description="PTS EIIC type-3" evidence="10">
    <location>
        <begin position="5"/>
        <end position="422"/>
    </location>
</feature>
<organism evidence="11 12">
    <name type="scientific">Lactiplantibacillus brownii</name>
    <dbReference type="NCBI Taxonomy" id="3069269"/>
    <lineage>
        <taxon>Bacteria</taxon>
        <taxon>Bacillati</taxon>
        <taxon>Bacillota</taxon>
        <taxon>Bacilli</taxon>
        <taxon>Lactobacillales</taxon>
        <taxon>Lactobacillaceae</taxon>
        <taxon>Lactiplantibacillus</taxon>
    </lineage>
</organism>
<dbReference type="PIRSF" id="PIRSF006351">
    <property type="entry name" value="PTS_EIIC-Cellobiose"/>
    <property type="match status" value="1"/>
</dbReference>
<dbReference type="NCBIfam" id="TIGR00410">
    <property type="entry name" value="lacE"/>
    <property type="match status" value="1"/>
</dbReference>
<evidence type="ECO:0000256" key="8">
    <source>
        <dbReference type="PIRNR" id="PIRNR006351"/>
    </source>
</evidence>
<evidence type="ECO:0000256" key="5">
    <source>
        <dbReference type="ARBA" id="ARBA00022692"/>
    </source>
</evidence>
<dbReference type="InterPro" id="IPR051088">
    <property type="entry name" value="PTS_Sugar-EIIC/EIIB"/>
</dbReference>
<protein>
    <recommendedName>
        <fullName evidence="8">Permease IIC component</fullName>
    </recommendedName>
</protein>
<evidence type="ECO:0000256" key="4">
    <source>
        <dbReference type="ARBA" id="ARBA00022597"/>
    </source>
</evidence>
<keyword evidence="7 8" id="KW-0472">Membrane</keyword>
<dbReference type="EMBL" id="JAVCWF010000001">
    <property type="protein sequence ID" value="MDQ7938235.1"/>
    <property type="molecule type" value="Genomic_DNA"/>
</dbReference>
<feature type="transmembrane region" description="Helical" evidence="9">
    <location>
        <begin position="28"/>
        <end position="45"/>
    </location>
</feature>
<feature type="transmembrane region" description="Helical" evidence="9">
    <location>
        <begin position="65"/>
        <end position="87"/>
    </location>
</feature>
<gene>
    <name evidence="11" type="ORF">RA086_11505</name>
</gene>
<feature type="transmembrane region" description="Helical" evidence="9">
    <location>
        <begin position="295"/>
        <end position="314"/>
    </location>
</feature>
<dbReference type="Proteomes" id="UP001227831">
    <property type="component" value="Unassembled WGS sequence"/>
</dbReference>
<keyword evidence="2 8" id="KW-0813">Transport</keyword>
<dbReference type="PANTHER" id="PTHR33989:SF4">
    <property type="entry name" value="PTS SYSTEM N,N'-DIACETYLCHITOBIOSE-SPECIFIC EIIC COMPONENT"/>
    <property type="match status" value="1"/>
</dbReference>
<evidence type="ECO:0000313" key="11">
    <source>
        <dbReference type="EMBL" id="MDQ7938235.1"/>
    </source>
</evidence>
<keyword evidence="12" id="KW-1185">Reference proteome</keyword>
<evidence type="ECO:0000256" key="2">
    <source>
        <dbReference type="ARBA" id="ARBA00022448"/>
    </source>
</evidence>
<evidence type="ECO:0000256" key="3">
    <source>
        <dbReference type="ARBA" id="ARBA00022475"/>
    </source>
</evidence>
<evidence type="ECO:0000313" key="12">
    <source>
        <dbReference type="Proteomes" id="UP001227831"/>
    </source>
</evidence>
<reference evidence="11 12" key="1">
    <citation type="journal article" date="2023" name="Int. J. Syst. Evol. Microbiol.">
        <title>Lactiplantibacillus brownii sp. nov., a novel psychrotolerant species isolated from sauerkraut.</title>
        <authorList>
            <person name="Heng Y.C."/>
            <person name="Silvaraju S."/>
            <person name="Lee J.K.Y."/>
            <person name="Kittelmann S."/>
        </authorList>
    </citation>
    <scope>NUCLEOTIDE SEQUENCE [LARGE SCALE GENOMIC DNA]</scope>
    <source>
        <strain evidence="11 12">WILCCON 0030</strain>
    </source>
</reference>
<dbReference type="PANTHER" id="PTHR33989">
    <property type="match status" value="1"/>
</dbReference>
<dbReference type="RefSeq" id="WP_308703926.1">
    <property type="nucleotide sequence ID" value="NZ_AP027463.1"/>
</dbReference>
<dbReference type="Pfam" id="PF02378">
    <property type="entry name" value="PTS_EIIC"/>
    <property type="match status" value="1"/>
</dbReference>
<dbReference type="InterPro" id="IPR004501">
    <property type="entry name" value="PTS_EIIC_3"/>
</dbReference>
<name>A0ABU1AC67_9LACO</name>
<sequence>MQKWMNDKLLPAVMKFANTKVISSMKNGLIYTMPLTIVGSIFLLLSNFPVPAVSEYFMKTGWTPWFAQVTGATFDLMAIIAVFAIAYQWVHEDGFQGLPAGILALAAYVITLNPTKDVMNASGNKLLGVATGVIDKTWTGGQGMIAAIILGVLVGWTYSWFLKRDIRIKLPEQVPANVSGAFTALIPASVILTGAFFIYIIFDSAFHMTMVQAIYKVVQIPLQGMTDSAAGLFIYIFLISFLWSFGIHGPVLIGGIMGPILTTTTLENVKLFQEGGQAALQAHGHLFVQPLIDQFVTVTGSGMTIGLVLYMLIFAKSKMFKDLGKLAFGPILFNINEPLMFGVPIVLNPVLIPPFIIAPLATGMLTYAAMATGILPVLSGVSVPWTTPAIISGLIVGGAQGWKFMLWQILMMLLSCAIWFPFARVQDRQNLKIEQGQSVDDVDDAIDAAETTATTKVSTH</sequence>
<evidence type="ECO:0000259" key="10">
    <source>
        <dbReference type="PROSITE" id="PS51105"/>
    </source>
</evidence>
<feature type="transmembrane region" description="Helical" evidence="9">
    <location>
        <begin position="181"/>
        <end position="202"/>
    </location>
</feature>
<evidence type="ECO:0000256" key="7">
    <source>
        <dbReference type="ARBA" id="ARBA00023136"/>
    </source>
</evidence>
<keyword evidence="3 8" id="KW-1003">Cell membrane</keyword>
<proteinExistence type="predicted"/>
<dbReference type="InterPro" id="IPR004796">
    <property type="entry name" value="PTS_IIC_cello"/>
</dbReference>
<keyword evidence="6 9" id="KW-1133">Transmembrane helix</keyword>
<keyword evidence="5 9" id="KW-0812">Transmembrane</keyword>
<comment type="function">
    <text evidence="8">The phosphoenolpyruvate-dependent sugar phosphotransferase system (PTS), a major carbohydrate active -transport system, catalyzes the phosphorylation of incoming sugar substrates concomitant with their translocation across the cell membrane.</text>
</comment>
<feature type="transmembrane region" description="Helical" evidence="9">
    <location>
        <begin position="377"/>
        <end position="399"/>
    </location>
</feature>
<accession>A0ABU1AC67</accession>
<dbReference type="PROSITE" id="PS51105">
    <property type="entry name" value="PTS_EIIC_TYPE_3"/>
    <property type="match status" value="1"/>
</dbReference>
<feature type="transmembrane region" description="Helical" evidence="9">
    <location>
        <begin position="232"/>
        <end position="261"/>
    </location>
</feature>
<dbReference type="InterPro" id="IPR003352">
    <property type="entry name" value="PTS_EIIC"/>
</dbReference>